<dbReference type="SMART" id="SM00471">
    <property type="entry name" value="HDc"/>
    <property type="match status" value="1"/>
</dbReference>
<dbReference type="Gene3D" id="1.10.3210.10">
    <property type="entry name" value="Hypothetical protein af1432"/>
    <property type="match status" value="1"/>
</dbReference>
<accession>A0A9D5JZI5</accession>
<protein>
    <submittedName>
        <fullName evidence="2">HD domain-containing protein</fullName>
    </submittedName>
</protein>
<dbReference type="InterPro" id="IPR003607">
    <property type="entry name" value="HD/PDEase_dom"/>
</dbReference>
<evidence type="ECO:0000313" key="2">
    <source>
        <dbReference type="EMBL" id="MBD3327083.1"/>
    </source>
</evidence>
<dbReference type="EMBL" id="WJJP01000685">
    <property type="protein sequence ID" value="MBD3327083.1"/>
    <property type="molecule type" value="Genomic_DNA"/>
</dbReference>
<organism evidence="2 3">
    <name type="scientific">candidate division KSB3 bacterium</name>
    <dbReference type="NCBI Taxonomy" id="2044937"/>
    <lineage>
        <taxon>Bacteria</taxon>
        <taxon>candidate division KSB3</taxon>
    </lineage>
</organism>
<dbReference type="PANTHER" id="PTHR46246:SF1">
    <property type="entry name" value="GUANOSINE-3',5'-BIS(DIPHOSPHATE) 3'-PYROPHOSPHOHYDROLASE MESH1"/>
    <property type="match status" value="1"/>
</dbReference>
<evidence type="ECO:0000313" key="3">
    <source>
        <dbReference type="Proteomes" id="UP000649604"/>
    </source>
</evidence>
<feature type="non-terminal residue" evidence="2">
    <location>
        <position position="140"/>
    </location>
</feature>
<dbReference type="AlphaFoldDB" id="A0A9D5JZI5"/>
<name>A0A9D5JZI5_9BACT</name>
<dbReference type="SUPFAM" id="SSF109604">
    <property type="entry name" value="HD-domain/PDEase-like"/>
    <property type="match status" value="1"/>
</dbReference>
<reference evidence="2" key="1">
    <citation type="submission" date="2019-11" db="EMBL/GenBank/DDBJ databases">
        <title>Microbial mats filling the niche in hypersaline microbial mats.</title>
        <authorList>
            <person name="Wong H.L."/>
            <person name="Macleod F.I."/>
            <person name="White R.A. III"/>
            <person name="Burns B.P."/>
        </authorList>
    </citation>
    <scope>NUCLEOTIDE SEQUENCE</scope>
    <source>
        <strain evidence="2">Rbin_158</strain>
    </source>
</reference>
<dbReference type="GO" id="GO:0008893">
    <property type="term" value="F:guanosine-3',5'-bis(diphosphate) 3'-diphosphatase activity"/>
    <property type="evidence" value="ECO:0007669"/>
    <property type="project" value="TreeGrafter"/>
</dbReference>
<sequence length="140" mass="15689">MEQQTESAISLIFAALQFAAHKHQNQRRKNETASPYINHLIAVSSTLWDVGHIRDIDTIVAGILHDTIEDTDTSPHELEAQFGPKIRAIVEEVTDNKQLPKQERKRLQIEHAGQASLEARHVKLADKICNVSDLIESPPA</sequence>
<proteinExistence type="predicted"/>
<dbReference type="PANTHER" id="PTHR46246">
    <property type="entry name" value="GUANOSINE-3',5'-BIS(DIPHOSPHATE) 3'-PYROPHOSPHOHYDROLASE MESH1"/>
    <property type="match status" value="1"/>
</dbReference>
<dbReference type="Proteomes" id="UP000649604">
    <property type="component" value="Unassembled WGS sequence"/>
</dbReference>
<comment type="caution">
    <text evidence="2">The sequence shown here is derived from an EMBL/GenBank/DDBJ whole genome shotgun (WGS) entry which is preliminary data.</text>
</comment>
<dbReference type="InterPro" id="IPR052194">
    <property type="entry name" value="MESH1"/>
</dbReference>
<dbReference type="InterPro" id="IPR006674">
    <property type="entry name" value="HD_domain"/>
</dbReference>
<evidence type="ECO:0000259" key="1">
    <source>
        <dbReference type="PROSITE" id="PS51831"/>
    </source>
</evidence>
<dbReference type="Pfam" id="PF13328">
    <property type="entry name" value="HD_4"/>
    <property type="match status" value="1"/>
</dbReference>
<dbReference type="PROSITE" id="PS51831">
    <property type="entry name" value="HD"/>
    <property type="match status" value="1"/>
</dbReference>
<gene>
    <name evidence="2" type="ORF">GF339_21025</name>
</gene>
<feature type="domain" description="HD" evidence="1">
    <location>
        <begin position="36"/>
        <end position="131"/>
    </location>
</feature>